<dbReference type="Gene3D" id="1.10.10.10">
    <property type="entry name" value="Winged helix-like DNA-binding domain superfamily/Winged helix DNA-binding domain"/>
    <property type="match status" value="1"/>
</dbReference>
<keyword evidence="2 12" id="KW-0678">Repressor</keyword>
<feature type="active site" description="For autocatalytic cleavage activity" evidence="12">
    <location>
        <position position="177"/>
    </location>
</feature>
<dbReference type="EMBL" id="PGTN01000017">
    <property type="protein sequence ID" value="PJF48347.1"/>
    <property type="molecule type" value="Genomic_DNA"/>
</dbReference>
<feature type="domain" description="LexA repressor DNA-binding" evidence="15">
    <location>
        <begin position="48"/>
        <end position="111"/>
    </location>
</feature>
<keyword evidence="8 12" id="KW-0238">DNA-binding</keyword>
<dbReference type="PRINTS" id="PR00726">
    <property type="entry name" value="LEXASERPTASE"/>
</dbReference>
<evidence type="ECO:0000313" key="17">
    <source>
        <dbReference type="Proteomes" id="UP000230790"/>
    </source>
</evidence>
<keyword evidence="6 12" id="KW-0068">Autocatalytic cleavage</keyword>
<comment type="caution">
    <text evidence="12">Lacks conserved residue(s) required for the propagation of feature annotation.</text>
</comment>
<dbReference type="InterPro" id="IPR015927">
    <property type="entry name" value="Peptidase_S24_S26A/B/C"/>
</dbReference>
<evidence type="ECO:0000313" key="16">
    <source>
        <dbReference type="EMBL" id="PJF48347.1"/>
    </source>
</evidence>
<dbReference type="PANTHER" id="PTHR33516">
    <property type="entry name" value="LEXA REPRESSOR"/>
    <property type="match status" value="1"/>
</dbReference>
<evidence type="ECO:0000256" key="5">
    <source>
        <dbReference type="ARBA" id="ARBA00022801"/>
    </source>
</evidence>
<dbReference type="PANTHER" id="PTHR33516:SF2">
    <property type="entry name" value="LEXA REPRESSOR-RELATED"/>
    <property type="match status" value="1"/>
</dbReference>
<dbReference type="InterPro" id="IPR036286">
    <property type="entry name" value="LexA/Signal_pep-like_sf"/>
</dbReference>
<keyword evidence="5 12" id="KW-0378">Hydrolase</keyword>
<dbReference type="NCBIfam" id="TIGR00498">
    <property type="entry name" value="lexA"/>
    <property type="match status" value="1"/>
</dbReference>
<keyword evidence="3 12" id="KW-0235">DNA replication</keyword>
<evidence type="ECO:0000256" key="12">
    <source>
        <dbReference type="HAMAP-Rule" id="MF_00015"/>
    </source>
</evidence>
<feature type="active site" description="For autocatalytic cleavage activity" evidence="12">
    <location>
        <position position="216"/>
    </location>
</feature>
<organism evidence="16 17">
    <name type="scientific">Candidatus Thermofonsia Clade 3 bacterium</name>
    <dbReference type="NCBI Taxonomy" id="2364212"/>
    <lineage>
        <taxon>Bacteria</taxon>
        <taxon>Bacillati</taxon>
        <taxon>Chloroflexota</taxon>
        <taxon>Candidatus Thermofontia</taxon>
        <taxon>Candidatus Thermofonsia Clade 3</taxon>
    </lineage>
</organism>
<dbReference type="EC" id="3.4.21.88" evidence="12"/>
<gene>
    <name evidence="12 16" type="primary">lexA</name>
    <name evidence="16" type="ORF">CUN48_04060</name>
</gene>
<dbReference type="GO" id="GO:0006508">
    <property type="term" value="P:proteolysis"/>
    <property type="evidence" value="ECO:0007669"/>
    <property type="project" value="InterPro"/>
</dbReference>
<keyword evidence="7 12" id="KW-0805">Transcription regulation</keyword>
<dbReference type="GO" id="GO:0004252">
    <property type="term" value="F:serine-type endopeptidase activity"/>
    <property type="evidence" value="ECO:0007669"/>
    <property type="project" value="UniProtKB-UniRule"/>
</dbReference>
<dbReference type="Pfam" id="PF00717">
    <property type="entry name" value="Peptidase_S24"/>
    <property type="match status" value="1"/>
</dbReference>
<comment type="function">
    <text evidence="12">Represses a number of genes involved in the response to DNA damage (SOS response), including recA and lexA. In the presence of single-stranded DNA, RecA interacts with LexA causing an autocatalytic cleavage which disrupts the DNA-binding part of LexA, leading to derepression of the SOS regulon and eventually DNA repair.</text>
</comment>
<evidence type="ECO:0000256" key="6">
    <source>
        <dbReference type="ARBA" id="ARBA00022813"/>
    </source>
</evidence>
<dbReference type="SUPFAM" id="SSF51306">
    <property type="entry name" value="LexA/Signal peptidase"/>
    <property type="match status" value="1"/>
</dbReference>
<evidence type="ECO:0000256" key="8">
    <source>
        <dbReference type="ARBA" id="ARBA00023125"/>
    </source>
</evidence>
<dbReference type="GO" id="GO:0006281">
    <property type="term" value="P:DNA repair"/>
    <property type="evidence" value="ECO:0007669"/>
    <property type="project" value="UniProtKB-UniRule"/>
</dbReference>
<comment type="catalytic activity">
    <reaction evidence="12">
        <text>Hydrolysis of Ala-|-Gly bond in repressor LexA.</text>
        <dbReference type="EC" id="3.4.21.88"/>
    </reaction>
</comment>
<accession>A0A2M8QEW5</accession>
<evidence type="ECO:0000256" key="2">
    <source>
        <dbReference type="ARBA" id="ARBA00022491"/>
    </source>
</evidence>
<dbReference type="SUPFAM" id="SSF46785">
    <property type="entry name" value="Winged helix' DNA-binding domain"/>
    <property type="match status" value="1"/>
</dbReference>
<evidence type="ECO:0000256" key="10">
    <source>
        <dbReference type="ARBA" id="ARBA00023204"/>
    </source>
</evidence>
<dbReference type="CDD" id="cd06529">
    <property type="entry name" value="S24_LexA-like"/>
    <property type="match status" value="1"/>
</dbReference>
<evidence type="ECO:0000259" key="14">
    <source>
        <dbReference type="Pfam" id="PF00717"/>
    </source>
</evidence>
<reference evidence="16 17" key="1">
    <citation type="submission" date="2017-11" db="EMBL/GenBank/DDBJ databases">
        <title>Evolution of Phototrophy in the Chloroflexi Phylum Driven by Horizontal Gene Transfer.</title>
        <authorList>
            <person name="Ward L.M."/>
            <person name="Hemp J."/>
            <person name="Shih P.M."/>
            <person name="Mcglynn S.E."/>
            <person name="Fischer W."/>
        </authorList>
    </citation>
    <scope>NUCLEOTIDE SEQUENCE [LARGE SCALE GENOMIC DNA]</scope>
    <source>
        <strain evidence="16">JP3_7</strain>
    </source>
</reference>
<evidence type="ECO:0000256" key="13">
    <source>
        <dbReference type="RuleBase" id="RU003991"/>
    </source>
</evidence>
<feature type="domain" description="Peptidase S24/S26A/S26B/S26C" evidence="14">
    <location>
        <begin position="132"/>
        <end position="253"/>
    </location>
</feature>
<evidence type="ECO:0000256" key="1">
    <source>
        <dbReference type="ARBA" id="ARBA00007484"/>
    </source>
</evidence>
<dbReference type="GO" id="GO:0006260">
    <property type="term" value="P:DNA replication"/>
    <property type="evidence" value="ECO:0007669"/>
    <property type="project" value="UniProtKB-UniRule"/>
</dbReference>
<dbReference type="InterPro" id="IPR036388">
    <property type="entry name" value="WH-like_DNA-bd_sf"/>
</dbReference>
<evidence type="ECO:0000256" key="3">
    <source>
        <dbReference type="ARBA" id="ARBA00022705"/>
    </source>
</evidence>
<dbReference type="InterPro" id="IPR036390">
    <property type="entry name" value="WH_DNA-bd_sf"/>
</dbReference>
<feature type="DNA-binding region" description="H-T-H motif" evidence="12">
    <location>
        <begin position="74"/>
        <end position="94"/>
    </location>
</feature>
<dbReference type="HAMAP" id="MF_00015">
    <property type="entry name" value="LexA"/>
    <property type="match status" value="1"/>
</dbReference>
<dbReference type="GO" id="GO:0009432">
    <property type="term" value="P:SOS response"/>
    <property type="evidence" value="ECO:0007669"/>
    <property type="project" value="UniProtKB-UniRule"/>
</dbReference>
<dbReference type="GO" id="GO:0045892">
    <property type="term" value="P:negative regulation of DNA-templated transcription"/>
    <property type="evidence" value="ECO:0007669"/>
    <property type="project" value="UniProtKB-UniRule"/>
</dbReference>
<comment type="caution">
    <text evidence="16">The sequence shown here is derived from an EMBL/GenBank/DDBJ whole genome shotgun (WGS) entry which is preliminary data.</text>
</comment>
<name>A0A2M8QEW5_9CHLR</name>
<dbReference type="GO" id="GO:0003677">
    <property type="term" value="F:DNA binding"/>
    <property type="evidence" value="ECO:0007669"/>
    <property type="project" value="UniProtKB-UniRule"/>
</dbReference>
<keyword evidence="11 12" id="KW-0742">SOS response</keyword>
<dbReference type="InterPro" id="IPR006197">
    <property type="entry name" value="Peptidase_S24_LexA"/>
</dbReference>
<dbReference type="Proteomes" id="UP000230790">
    <property type="component" value="Unassembled WGS sequence"/>
</dbReference>
<dbReference type="AlphaFoldDB" id="A0A2M8QEW5"/>
<evidence type="ECO:0000259" key="15">
    <source>
        <dbReference type="Pfam" id="PF01726"/>
    </source>
</evidence>
<evidence type="ECO:0000256" key="7">
    <source>
        <dbReference type="ARBA" id="ARBA00023015"/>
    </source>
</evidence>
<proteinExistence type="inferred from homology"/>
<evidence type="ECO:0000256" key="9">
    <source>
        <dbReference type="ARBA" id="ARBA00023163"/>
    </source>
</evidence>
<dbReference type="Gene3D" id="2.10.109.10">
    <property type="entry name" value="Umud Fragment, subunit A"/>
    <property type="match status" value="1"/>
</dbReference>
<comment type="subunit">
    <text evidence="12">Homodimer.</text>
</comment>
<protein>
    <recommendedName>
        <fullName evidence="12">LexA repressor</fullName>
        <ecNumber evidence="12">3.4.21.88</ecNumber>
    </recommendedName>
</protein>
<keyword evidence="9 12" id="KW-0804">Transcription</keyword>
<evidence type="ECO:0000256" key="4">
    <source>
        <dbReference type="ARBA" id="ARBA00022763"/>
    </source>
</evidence>
<dbReference type="InterPro" id="IPR006200">
    <property type="entry name" value="LexA"/>
</dbReference>
<keyword evidence="4 12" id="KW-0227">DNA damage</keyword>
<dbReference type="InterPro" id="IPR039418">
    <property type="entry name" value="LexA-like"/>
</dbReference>
<sequence>MPRSRVDGRRPPAHLDIERLFAYHPPQIEQKFACSCEREEAVSHSAIEHLTEPQQRILSFISRYMEEHDVPPTIREIQKGAGISSTSMVSYHLKALERANLLNRYERRSRGVVLTQAHRISPRDIVSVPIVGRIVASEPSPTPDPDALADVENTIQIARSLVGSADGLYALEVQGDSMIDALINDGDIVIMRRTDEIKNGDLVAIYLTDRNESTLKRVYREKDGKRLKLKPENPTMKPFYVDAHHALIQGKVMCVIRKT</sequence>
<comment type="similarity">
    <text evidence="1 12 13">Belongs to the peptidase S24 family.</text>
</comment>
<evidence type="ECO:0000256" key="11">
    <source>
        <dbReference type="ARBA" id="ARBA00023236"/>
    </source>
</evidence>
<dbReference type="InterPro" id="IPR006199">
    <property type="entry name" value="LexA_DNA-bd_dom"/>
</dbReference>
<dbReference type="InterPro" id="IPR050077">
    <property type="entry name" value="LexA_repressor"/>
</dbReference>
<dbReference type="Pfam" id="PF01726">
    <property type="entry name" value="LexA_DNA_bind"/>
    <property type="match status" value="1"/>
</dbReference>
<keyword evidence="10 12" id="KW-0234">DNA repair</keyword>